<organism evidence="7 8">
    <name type="scientific">Phocaeicola plebeius</name>
    <dbReference type="NCBI Taxonomy" id="310297"/>
    <lineage>
        <taxon>Bacteria</taxon>
        <taxon>Pseudomonadati</taxon>
        <taxon>Bacteroidota</taxon>
        <taxon>Bacteroidia</taxon>
        <taxon>Bacteroidales</taxon>
        <taxon>Bacteroidaceae</taxon>
        <taxon>Phocaeicola</taxon>
    </lineage>
</organism>
<keyword evidence="5" id="KW-1133">Transmembrane helix</keyword>
<evidence type="ECO:0000256" key="3">
    <source>
        <dbReference type="ARBA" id="ARBA00023125"/>
    </source>
</evidence>
<evidence type="ECO:0000256" key="4">
    <source>
        <dbReference type="ARBA" id="ARBA00023163"/>
    </source>
</evidence>
<keyword evidence="3" id="KW-0238">DNA-binding</keyword>
<dbReference type="GO" id="GO:0043565">
    <property type="term" value="F:sequence-specific DNA binding"/>
    <property type="evidence" value="ECO:0007669"/>
    <property type="project" value="InterPro"/>
</dbReference>
<dbReference type="SUPFAM" id="SSF46689">
    <property type="entry name" value="Homeodomain-like"/>
    <property type="match status" value="1"/>
</dbReference>
<evidence type="ECO:0000313" key="8">
    <source>
        <dbReference type="Proteomes" id="UP000285750"/>
    </source>
</evidence>
<dbReference type="Pfam" id="PF12833">
    <property type="entry name" value="HTH_18"/>
    <property type="match status" value="1"/>
</dbReference>
<gene>
    <name evidence="7" type="ORF">DWY14_06985</name>
</gene>
<dbReference type="InterPro" id="IPR011110">
    <property type="entry name" value="Reg_prop"/>
</dbReference>
<dbReference type="InterPro" id="IPR009057">
    <property type="entry name" value="Homeodomain-like_sf"/>
</dbReference>
<dbReference type="SMART" id="SM00342">
    <property type="entry name" value="HTH_ARAC"/>
    <property type="match status" value="1"/>
</dbReference>
<dbReference type="Proteomes" id="UP000285750">
    <property type="component" value="Unassembled WGS sequence"/>
</dbReference>
<dbReference type="Gene3D" id="2.60.40.10">
    <property type="entry name" value="Immunoglobulins"/>
    <property type="match status" value="1"/>
</dbReference>
<accession>A0A412H6L1</accession>
<keyword evidence="5" id="KW-0472">Membrane</keyword>
<dbReference type="Pfam" id="PF07494">
    <property type="entry name" value="Reg_prop"/>
    <property type="match status" value="2"/>
</dbReference>
<dbReference type="Gene3D" id="1.10.10.60">
    <property type="entry name" value="Homeodomain-like"/>
    <property type="match status" value="1"/>
</dbReference>
<keyword evidence="1" id="KW-0597">Phosphoprotein</keyword>
<dbReference type="GO" id="GO:0000155">
    <property type="term" value="F:phosphorelay sensor kinase activity"/>
    <property type="evidence" value="ECO:0007669"/>
    <property type="project" value="TreeGrafter"/>
</dbReference>
<dbReference type="InterPro" id="IPR013783">
    <property type="entry name" value="Ig-like_fold"/>
</dbReference>
<feature type="domain" description="HTH araC/xylS-type" evidence="6">
    <location>
        <begin position="871"/>
        <end position="971"/>
    </location>
</feature>
<evidence type="ECO:0000256" key="2">
    <source>
        <dbReference type="ARBA" id="ARBA00023015"/>
    </source>
</evidence>
<dbReference type="Pfam" id="PF07495">
    <property type="entry name" value="Y_Y_Y"/>
    <property type="match status" value="1"/>
</dbReference>
<keyword evidence="2" id="KW-0805">Transcription regulation</keyword>
<dbReference type="SUPFAM" id="SSF63829">
    <property type="entry name" value="Calcium-dependent phosphotriesterase"/>
    <property type="match status" value="2"/>
</dbReference>
<dbReference type="PANTHER" id="PTHR43547:SF2">
    <property type="entry name" value="HYBRID SIGNAL TRANSDUCTION HISTIDINE KINASE C"/>
    <property type="match status" value="1"/>
</dbReference>
<name>A0A412H6L1_9BACT</name>
<dbReference type="AlphaFoldDB" id="A0A412H6L1"/>
<comment type="caution">
    <text evidence="7">The sequence shown here is derived from an EMBL/GenBank/DDBJ whole genome shotgun (WGS) entry which is preliminary data.</text>
</comment>
<proteinExistence type="predicted"/>
<dbReference type="InterPro" id="IPR015943">
    <property type="entry name" value="WD40/YVTN_repeat-like_dom_sf"/>
</dbReference>
<dbReference type="InterPro" id="IPR018062">
    <property type="entry name" value="HTH_AraC-typ_CS"/>
</dbReference>
<evidence type="ECO:0000259" key="6">
    <source>
        <dbReference type="PROSITE" id="PS01124"/>
    </source>
</evidence>
<dbReference type="InterPro" id="IPR018060">
    <property type="entry name" value="HTH_AraC"/>
</dbReference>
<sequence>MYAIFPMKLKLFIFLFFLFAIVHIKASVNDKYLINNITSTNGLSNSAVLTIFQDSDGLMWFGTYDGLNCYDSKTMSVFRSKSPYNEDFTFKSNIIHKICQADNQCLWVKTFLGVARFSLVKREIEEIYTDSENYVVYSNAKGDSWVVNGSELLYFNTTLKRFVSLGNIIPDAEKCTQALVTDSGEIWLLYAGSPDVVCFKIPSFSVQKSIKIELEKELIKLHNVSVNRYFVQNDSFSFIDAENNLYLYDVAAKTKVYIRNISDLMKQYGKIENITSLQDDVIIAFHLNGLVSLNSSKEYREEVIDRSVRIFSMTKDRYNDIVWVGTDGQGVLMLTKNNSIAQTLELTRLSPLLKRQVRSIATDRYGGLWFGTKGDGLIHIPEYEKNWGKKEAVELYSGSSRQALSDYLPWENDNRVFSIHESQFHDGMWIGGTNANLLYFYSFEQSRMIKVEGFDTKGNTVEIKGVYEEDASTLWVSVNMLGLVRLKVDFKGDQIRITDQKEKIIYRGNNDAYLVFFSMTNQGDSVLWLGDRGKGLVRYNIKDNTYKLISFQQKLNRPVDDVLSFCQYDENKFYIGTSTGVVSMKYEEDSVRAISYIGQEHGLSNDMIHGILSDKNGFLWMSSNKGLNKYNPMNGRIHTFYGNGIHIEEFSDGAYYKCPYSGRLFFGGVNGLLYLSDNSTAVYSPFQNIVLRDFWIENKRAFSPNYEEDGRNGWEIDGEKVFFRFNFIVPDFVGGENIEYSYMLEGYDADWSIFSKTNDVTYSSVPPGKYMFKVRYKRDINENNEKILMIPIYITTPWYKSPLLYIGLVILLFLLVGTILHFFPSFNPVDVFVGKGHIDDSKVDIEETSQEVMYYGVRFTIHSVEQMDVLEKFVAIVENNLDNEELGIPFIASELNLSTRQFYRKFNEMTADISPNEFIKLCRLEKAADLLKNTSLSILEIISMIGINSRSYFYKEFIKKFGCTPKDFRNTPSLGDETNDRK</sequence>
<reference evidence="7 8" key="1">
    <citation type="submission" date="2018-08" db="EMBL/GenBank/DDBJ databases">
        <title>A genome reference for cultivated species of the human gut microbiota.</title>
        <authorList>
            <person name="Zou Y."/>
            <person name="Xue W."/>
            <person name="Luo G."/>
        </authorList>
    </citation>
    <scope>NUCLEOTIDE SEQUENCE [LARGE SCALE GENOMIC DNA]</scope>
    <source>
        <strain evidence="7 8">AF24-16AC</strain>
    </source>
</reference>
<dbReference type="PROSITE" id="PS01124">
    <property type="entry name" value="HTH_ARAC_FAMILY_2"/>
    <property type="match status" value="1"/>
</dbReference>
<dbReference type="EMBL" id="QRUY01000012">
    <property type="protein sequence ID" value="RGS07988.1"/>
    <property type="molecule type" value="Genomic_DNA"/>
</dbReference>
<keyword evidence="5" id="KW-0812">Transmembrane</keyword>
<protein>
    <submittedName>
        <fullName evidence="7">Helix-turn-helix domain-containing protein</fullName>
    </submittedName>
</protein>
<dbReference type="GO" id="GO:0003700">
    <property type="term" value="F:DNA-binding transcription factor activity"/>
    <property type="evidence" value="ECO:0007669"/>
    <property type="project" value="InterPro"/>
</dbReference>
<feature type="transmembrane region" description="Helical" evidence="5">
    <location>
        <begin position="803"/>
        <end position="823"/>
    </location>
</feature>
<dbReference type="PROSITE" id="PS00041">
    <property type="entry name" value="HTH_ARAC_FAMILY_1"/>
    <property type="match status" value="1"/>
</dbReference>
<keyword evidence="4" id="KW-0804">Transcription</keyword>
<dbReference type="Gene3D" id="2.130.10.10">
    <property type="entry name" value="YVTN repeat-like/Quinoprotein amine dehydrogenase"/>
    <property type="match status" value="3"/>
</dbReference>
<evidence type="ECO:0000256" key="1">
    <source>
        <dbReference type="ARBA" id="ARBA00022553"/>
    </source>
</evidence>
<dbReference type="InterPro" id="IPR011123">
    <property type="entry name" value="Y_Y_Y"/>
</dbReference>
<evidence type="ECO:0000313" key="7">
    <source>
        <dbReference type="EMBL" id="RGS07988.1"/>
    </source>
</evidence>
<dbReference type="PANTHER" id="PTHR43547">
    <property type="entry name" value="TWO-COMPONENT HISTIDINE KINASE"/>
    <property type="match status" value="1"/>
</dbReference>
<evidence type="ECO:0000256" key="5">
    <source>
        <dbReference type="SAM" id="Phobius"/>
    </source>
</evidence>